<dbReference type="AlphaFoldDB" id="A0A2M8WRH5"/>
<reference evidence="3 4" key="1">
    <citation type="submission" date="2017-11" db="EMBL/GenBank/DDBJ databases">
        <title>Genomic Encyclopedia of Archaeal and Bacterial Type Strains, Phase II (KMG-II): From Individual Species to Whole Genera.</title>
        <authorList>
            <person name="Goeker M."/>
        </authorList>
    </citation>
    <scope>NUCLEOTIDE SEQUENCE [LARGE SCALE GENOMIC DNA]</scope>
    <source>
        <strain evidence="3 4">DSM 22413</strain>
    </source>
</reference>
<feature type="compositionally biased region" description="Basic and acidic residues" evidence="1">
    <location>
        <begin position="301"/>
        <end position="316"/>
    </location>
</feature>
<organism evidence="3 4">
    <name type="scientific">Luteimicrobium subarcticum</name>
    <dbReference type="NCBI Taxonomy" id="620910"/>
    <lineage>
        <taxon>Bacteria</taxon>
        <taxon>Bacillati</taxon>
        <taxon>Actinomycetota</taxon>
        <taxon>Actinomycetes</taxon>
        <taxon>Micrococcales</taxon>
        <taxon>Luteimicrobium</taxon>
    </lineage>
</organism>
<evidence type="ECO:0000313" key="3">
    <source>
        <dbReference type="EMBL" id="PJI93540.1"/>
    </source>
</evidence>
<evidence type="ECO:0000313" key="4">
    <source>
        <dbReference type="Proteomes" id="UP000231586"/>
    </source>
</evidence>
<dbReference type="Gene3D" id="3.90.226.10">
    <property type="entry name" value="2-enoyl-CoA Hydratase, Chain A, domain 1"/>
    <property type="match status" value="1"/>
</dbReference>
<dbReference type="OrthoDB" id="6397760at2"/>
<dbReference type="InterPro" id="IPR005151">
    <property type="entry name" value="Tail-specific_protease"/>
</dbReference>
<keyword evidence="4" id="KW-1185">Reference proteome</keyword>
<name>A0A2M8WRH5_9MICO</name>
<dbReference type="CDD" id="cd07563">
    <property type="entry name" value="Peptidase_S41_IRBP"/>
    <property type="match status" value="1"/>
</dbReference>
<dbReference type="InterPro" id="IPR029045">
    <property type="entry name" value="ClpP/crotonase-like_dom_sf"/>
</dbReference>
<evidence type="ECO:0000256" key="1">
    <source>
        <dbReference type="SAM" id="MobiDB-lite"/>
    </source>
</evidence>
<dbReference type="Gene3D" id="3.30.750.44">
    <property type="match status" value="1"/>
</dbReference>
<dbReference type="GO" id="GO:0008236">
    <property type="term" value="F:serine-type peptidase activity"/>
    <property type="evidence" value="ECO:0007669"/>
    <property type="project" value="InterPro"/>
</dbReference>
<dbReference type="Pfam" id="PF03572">
    <property type="entry name" value="Peptidase_S41"/>
    <property type="match status" value="1"/>
</dbReference>
<dbReference type="PANTHER" id="PTHR11261:SF3">
    <property type="entry name" value="RETINOL-BINDING PROTEIN 3"/>
    <property type="match status" value="1"/>
</dbReference>
<dbReference type="Pfam" id="PF11918">
    <property type="entry name" value="Peptidase_S41_N"/>
    <property type="match status" value="1"/>
</dbReference>
<dbReference type="GO" id="GO:0006508">
    <property type="term" value="P:proteolysis"/>
    <property type="evidence" value="ECO:0007669"/>
    <property type="project" value="InterPro"/>
</dbReference>
<dbReference type="EMBL" id="PGTZ01000008">
    <property type="protein sequence ID" value="PJI93540.1"/>
    <property type="molecule type" value="Genomic_DNA"/>
</dbReference>
<evidence type="ECO:0000259" key="2">
    <source>
        <dbReference type="SMART" id="SM00245"/>
    </source>
</evidence>
<protein>
    <submittedName>
        <fullName evidence="3">Peptidase S41-like protein</fullName>
    </submittedName>
</protein>
<sequence length="316" mass="33341">MLISRIQDLVRDHYVFPDVARQICAALDGVRLAGADDAGTAVTLTAALQSVNGDRHLRVRHYPDGVPPADDDASTRAWLVEQARTHGPGITQVRRLDGNIGLIDVGPVVLLPEDVGPAAAAAFTLLRGVTRMVLDLRECVGGVPESVALIVSHLTGDEPVHLQDLVTRDGTVTPTWTTPSVAPRLPLDVPVDVLTSARTFSGGEELAYDLQALGRARVVGETTGGGAHPRDAFDLGLHLQLHVPTARSVNAVTGTNWEGTGVVPDLPCPADDALEVALSTRSAPSPPTARSPRRAAGTRRLKGDDMGEGRRIDLAP</sequence>
<feature type="compositionally biased region" description="Basic residues" evidence="1">
    <location>
        <begin position="291"/>
        <end position="300"/>
    </location>
</feature>
<accession>A0A2M8WRH5</accession>
<proteinExistence type="predicted"/>
<gene>
    <name evidence="3" type="ORF">CLV34_2114</name>
</gene>
<feature type="region of interest" description="Disordered" evidence="1">
    <location>
        <begin position="279"/>
        <end position="316"/>
    </location>
</feature>
<dbReference type="RefSeq" id="WP_100350305.1">
    <property type="nucleotide sequence ID" value="NZ_PGTZ01000008.1"/>
</dbReference>
<dbReference type="SMART" id="SM00245">
    <property type="entry name" value="TSPc"/>
    <property type="match status" value="1"/>
</dbReference>
<comment type="caution">
    <text evidence="3">The sequence shown here is derived from an EMBL/GenBank/DDBJ whole genome shotgun (WGS) entry which is preliminary data.</text>
</comment>
<feature type="domain" description="Tail specific protease" evidence="2">
    <location>
        <begin position="72"/>
        <end position="269"/>
    </location>
</feature>
<dbReference type="PANTHER" id="PTHR11261">
    <property type="entry name" value="INTERPHOTORECEPTOR RETINOID-BINDING PROTEIN"/>
    <property type="match status" value="1"/>
</dbReference>
<dbReference type="Proteomes" id="UP000231586">
    <property type="component" value="Unassembled WGS sequence"/>
</dbReference>
<dbReference type="SUPFAM" id="SSF52096">
    <property type="entry name" value="ClpP/crotonase"/>
    <property type="match status" value="1"/>
</dbReference>